<comment type="caution">
    <text evidence="3">The sequence shown here is derived from an EMBL/GenBank/DDBJ whole genome shotgun (WGS) entry which is preliminary data.</text>
</comment>
<organism evidence="3 4">
    <name type="scientific">Blastopirellula marina</name>
    <dbReference type="NCBI Taxonomy" id="124"/>
    <lineage>
        <taxon>Bacteria</taxon>
        <taxon>Pseudomonadati</taxon>
        <taxon>Planctomycetota</taxon>
        <taxon>Planctomycetia</taxon>
        <taxon>Pirellulales</taxon>
        <taxon>Pirellulaceae</taxon>
        <taxon>Blastopirellula</taxon>
    </lineage>
</organism>
<dbReference type="OrthoDB" id="286727at2"/>
<gene>
    <name evidence="3" type="ORF">C5Y93_22810</name>
</gene>
<feature type="signal peptide" evidence="2">
    <location>
        <begin position="1"/>
        <end position="18"/>
    </location>
</feature>
<dbReference type="PROSITE" id="PS51257">
    <property type="entry name" value="PROKAR_LIPOPROTEIN"/>
    <property type="match status" value="1"/>
</dbReference>
<feature type="compositionally biased region" description="Basic and acidic residues" evidence="1">
    <location>
        <begin position="99"/>
        <end position="108"/>
    </location>
</feature>
<name>A0A2S8GGB6_9BACT</name>
<proteinExistence type="predicted"/>
<accession>A0A2S8GGB6</accession>
<dbReference type="EMBL" id="PUHZ01000023">
    <property type="protein sequence ID" value="PQO43489.1"/>
    <property type="molecule type" value="Genomic_DNA"/>
</dbReference>
<sequence>MPIRLIPCSFLLALLCLATGCGENSDVVPVTGLVTLDDEPLSGVMIRFTPLEAEQRITSLGMTAADGSFQLRFDSQRQGALVGKHLVQVVRDPSAIDSDAPRPKRIPDHYSSGDSELTAEVTRGGSNHFEFALSSRKAR</sequence>
<reference evidence="3 4" key="1">
    <citation type="submission" date="2018-02" db="EMBL/GenBank/DDBJ databases">
        <title>Comparative genomes isolates from brazilian mangrove.</title>
        <authorList>
            <person name="Araujo J.E."/>
            <person name="Taketani R.G."/>
            <person name="Silva M.C.P."/>
            <person name="Loureco M.V."/>
            <person name="Andreote F.D."/>
        </authorList>
    </citation>
    <scope>NUCLEOTIDE SEQUENCE [LARGE SCALE GENOMIC DNA]</scope>
    <source>
        <strain evidence="3 4">Nap-Phe MGV</strain>
    </source>
</reference>
<evidence type="ECO:0000313" key="4">
    <source>
        <dbReference type="Proteomes" id="UP000237819"/>
    </source>
</evidence>
<dbReference type="AlphaFoldDB" id="A0A2S8GGB6"/>
<evidence type="ECO:0000256" key="1">
    <source>
        <dbReference type="SAM" id="MobiDB-lite"/>
    </source>
</evidence>
<dbReference type="RefSeq" id="WP_105337775.1">
    <property type="nucleotide sequence ID" value="NZ_PUHZ01000023.1"/>
</dbReference>
<evidence type="ECO:0000256" key="2">
    <source>
        <dbReference type="SAM" id="SignalP"/>
    </source>
</evidence>
<feature type="chain" id="PRO_5015634929" description="Carboxypeptidase regulatory-like domain-containing protein" evidence="2">
    <location>
        <begin position="19"/>
        <end position="139"/>
    </location>
</feature>
<protein>
    <recommendedName>
        <fullName evidence="5">Carboxypeptidase regulatory-like domain-containing protein</fullName>
    </recommendedName>
</protein>
<evidence type="ECO:0008006" key="5">
    <source>
        <dbReference type="Google" id="ProtNLM"/>
    </source>
</evidence>
<evidence type="ECO:0000313" key="3">
    <source>
        <dbReference type="EMBL" id="PQO43489.1"/>
    </source>
</evidence>
<keyword evidence="2" id="KW-0732">Signal</keyword>
<dbReference type="Proteomes" id="UP000237819">
    <property type="component" value="Unassembled WGS sequence"/>
</dbReference>
<feature type="region of interest" description="Disordered" evidence="1">
    <location>
        <begin position="93"/>
        <end position="118"/>
    </location>
</feature>